<keyword evidence="1" id="KW-0472">Membrane</keyword>
<evidence type="ECO:0000256" key="1">
    <source>
        <dbReference type="SAM" id="Phobius"/>
    </source>
</evidence>
<dbReference type="RefSeq" id="YP_009843636.1">
    <property type="nucleotide sequence ID" value="NC_048750.1"/>
</dbReference>
<keyword evidence="3" id="KW-1185">Reference proteome</keyword>
<keyword evidence="1" id="KW-0812">Transmembrane</keyword>
<proteinExistence type="predicted"/>
<dbReference type="EMBL" id="MK376957">
    <property type="protein sequence ID" value="QAU06753.1"/>
    <property type="molecule type" value="Genomic_DNA"/>
</dbReference>
<dbReference type="KEGG" id="vg:55613928"/>
<sequence length="63" mass="7157">MSTAWDILLWLLLALGITLIAVIWGIIVIAVSSVCWNFIKTYRNVSKKIDEEEAAEEGPQYNF</sequence>
<feature type="transmembrane region" description="Helical" evidence="1">
    <location>
        <begin position="12"/>
        <end position="39"/>
    </location>
</feature>
<dbReference type="GeneID" id="55613928"/>
<name>A0A410TCK8_9CAUD</name>
<gene>
    <name evidence="2" type="primary">47</name>
    <name evidence="2" type="ORF">SEA_DUFFINGTON_47</name>
</gene>
<dbReference type="Proteomes" id="UP000290209">
    <property type="component" value="Segment"/>
</dbReference>
<organism evidence="2 3">
    <name type="scientific">Gordonia phage Duffington</name>
    <dbReference type="NCBI Taxonomy" id="2507858"/>
    <lineage>
        <taxon>Viruses</taxon>
        <taxon>Duplodnaviria</taxon>
        <taxon>Heunggongvirae</taxon>
        <taxon>Uroviricota</taxon>
        <taxon>Caudoviricetes</taxon>
        <taxon>Deejayvirinae</taxon>
        <taxon>Kenoshavirus</taxon>
        <taxon>Kenoshavirus duffington</taxon>
    </lineage>
</organism>
<evidence type="ECO:0000313" key="2">
    <source>
        <dbReference type="EMBL" id="QAU06753.1"/>
    </source>
</evidence>
<keyword evidence="1" id="KW-1133">Transmembrane helix</keyword>
<protein>
    <submittedName>
        <fullName evidence="2">Uncharacterized protein</fullName>
    </submittedName>
</protein>
<accession>A0A410TCK8</accession>
<reference evidence="2 3" key="1">
    <citation type="submission" date="2019-01" db="EMBL/GenBank/DDBJ databases">
        <authorList>
            <person name="Fisher A."/>
            <person name="Galvan P."/>
            <person name="Koga A.P."/>
            <person name="Garlena R.A."/>
            <person name="Russell D.A."/>
            <person name="Pope W.H."/>
            <person name="Jacobs-Sera D."/>
            <person name="Hatfull G.F."/>
        </authorList>
    </citation>
    <scope>NUCLEOTIDE SEQUENCE [LARGE SCALE GENOMIC DNA]</scope>
</reference>
<evidence type="ECO:0000313" key="3">
    <source>
        <dbReference type="Proteomes" id="UP000290209"/>
    </source>
</evidence>